<protein>
    <submittedName>
        <fullName evidence="4">CPBP family intramembrane metalloprotease</fullName>
    </submittedName>
</protein>
<feature type="transmembrane region" description="Helical" evidence="1">
    <location>
        <begin position="21"/>
        <end position="46"/>
    </location>
</feature>
<keyword evidence="5" id="KW-1185">Reference proteome</keyword>
<evidence type="ECO:0000256" key="1">
    <source>
        <dbReference type="SAM" id="Phobius"/>
    </source>
</evidence>
<dbReference type="KEGG" id="mequ:KFV11_04645"/>
<feature type="transmembrane region" description="Helical" evidence="1">
    <location>
        <begin position="139"/>
        <end position="160"/>
    </location>
</feature>
<dbReference type="GO" id="GO:0008237">
    <property type="term" value="F:metallopeptidase activity"/>
    <property type="evidence" value="ECO:0007669"/>
    <property type="project" value="UniProtKB-KW"/>
</dbReference>
<proteinExistence type="predicted"/>
<feature type="domain" description="CAAX prenyl protease 2/Lysostaphin resistance protein A-like" evidence="2">
    <location>
        <begin position="140"/>
        <end position="233"/>
    </location>
</feature>
<dbReference type="GO" id="GO:0080120">
    <property type="term" value="P:CAAX-box protein maturation"/>
    <property type="evidence" value="ECO:0007669"/>
    <property type="project" value="UniProtKB-ARBA"/>
</dbReference>
<dbReference type="GO" id="GO:0004175">
    <property type="term" value="F:endopeptidase activity"/>
    <property type="evidence" value="ECO:0007669"/>
    <property type="project" value="UniProtKB-ARBA"/>
</dbReference>
<feature type="transmembrane region" description="Helical" evidence="1">
    <location>
        <begin position="66"/>
        <end position="86"/>
    </location>
</feature>
<gene>
    <name evidence="3" type="ORF">ERX35_009770</name>
    <name evidence="4" type="ORF">KFV11_04645</name>
</gene>
<organism evidence="4 6">
    <name type="scientific">Macrococcus equipercicus</name>
    <dbReference type="NCBI Taxonomy" id="69967"/>
    <lineage>
        <taxon>Bacteria</taxon>
        <taxon>Bacillati</taxon>
        <taxon>Bacillota</taxon>
        <taxon>Bacilli</taxon>
        <taxon>Bacillales</taxon>
        <taxon>Staphylococcaceae</taxon>
        <taxon>Macrococcus</taxon>
    </lineage>
</organism>
<keyword evidence="4" id="KW-0645">Protease</keyword>
<dbReference type="InterPro" id="IPR003675">
    <property type="entry name" value="Rce1/LyrA-like_dom"/>
</dbReference>
<accession>A0A9Q9F2Q8</accession>
<dbReference type="PANTHER" id="PTHR39430">
    <property type="entry name" value="MEMBRANE-ASSOCIATED PROTEASE-RELATED"/>
    <property type="match status" value="1"/>
</dbReference>
<keyword evidence="4" id="KW-0378">Hydrolase</keyword>
<sequence>MKLNHSMQLSTNHEKDPRWWTTILWTIAAFLIGPLIATLIAIPVILMVDQSITLDELMNSNKANTYLSLLGFPATLLLIFIINKFFYRHPVGALGFFGRQLPGKYVIGALLGAGAILLEYDINLLAGALSTTVPAQIEWLTVIGLTLGFMVQGLTEEVICRGFIMNKISRQLGVMAGILINSLLFAALHLMNSNMSILTFINLLLAGIVFSLLFYWTDNIWLTGAAHSFWNIMLGVVLGIEVSGEGLPASVVTTVLHKDMTLLNGGFFGLEGGIVDTALSIVLIIVLWRLAKRKYQPA</sequence>
<keyword evidence="1" id="KW-0812">Transmembrane</keyword>
<feature type="transmembrane region" description="Helical" evidence="1">
    <location>
        <begin position="267"/>
        <end position="288"/>
    </location>
</feature>
<dbReference type="AlphaFoldDB" id="A0A9Q9F2Q8"/>
<dbReference type="Proteomes" id="UP000295735">
    <property type="component" value="Unassembled WGS sequence"/>
</dbReference>
<evidence type="ECO:0000313" key="6">
    <source>
        <dbReference type="Proteomes" id="UP001057381"/>
    </source>
</evidence>
<evidence type="ECO:0000313" key="4">
    <source>
        <dbReference type="EMBL" id="UTH14651.1"/>
    </source>
</evidence>
<evidence type="ECO:0000313" key="3">
    <source>
        <dbReference type="EMBL" id="KAA1036938.1"/>
    </source>
</evidence>
<keyword evidence="4" id="KW-0482">Metalloprotease</keyword>
<name>A0A9Q9F2Q8_9STAP</name>
<feature type="transmembrane region" description="Helical" evidence="1">
    <location>
        <begin position="228"/>
        <end position="247"/>
    </location>
</feature>
<evidence type="ECO:0000313" key="5">
    <source>
        <dbReference type="Proteomes" id="UP000295735"/>
    </source>
</evidence>
<reference evidence="3 5" key="1">
    <citation type="submission" date="2019-09" db="EMBL/GenBank/DDBJ databases">
        <authorList>
            <person name="Mazhar S."/>
            <person name="Altermann E."/>
            <person name="Hill C."/>
            <person name="Mcauliffe O."/>
        </authorList>
    </citation>
    <scope>NUCLEOTIDE SEQUENCE [LARGE SCALE GENOMIC DNA]</scope>
    <source>
        <strain evidence="3 5">ATCC 51831</strain>
    </source>
</reference>
<feature type="transmembrane region" description="Helical" evidence="1">
    <location>
        <begin position="106"/>
        <end position="127"/>
    </location>
</feature>
<keyword evidence="1" id="KW-0472">Membrane</keyword>
<dbReference type="EMBL" id="CP073809">
    <property type="protein sequence ID" value="UTH14651.1"/>
    <property type="molecule type" value="Genomic_DNA"/>
</dbReference>
<dbReference type="EMBL" id="SCWC02000009">
    <property type="protein sequence ID" value="KAA1036938.1"/>
    <property type="molecule type" value="Genomic_DNA"/>
</dbReference>
<dbReference type="OrthoDB" id="324900at2"/>
<reference evidence="4" key="2">
    <citation type="submission" date="2021-04" db="EMBL/GenBank/DDBJ databases">
        <title>Complete Genome Sequences of Macrococcus spp. from dog and cattle.</title>
        <authorList>
            <person name="Schwendener S."/>
            <person name="Perreten V."/>
        </authorList>
    </citation>
    <scope>NUCLEOTIDE SEQUENCE</scope>
    <source>
        <strain evidence="4">Epi0143-OL</strain>
    </source>
</reference>
<evidence type="ECO:0000259" key="2">
    <source>
        <dbReference type="Pfam" id="PF02517"/>
    </source>
</evidence>
<feature type="transmembrane region" description="Helical" evidence="1">
    <location>
        <begin position="172"/>
        <end position="191"/>
    </location>
</feature>
<dbReference type="Proteomes" id="UP001057381">
    <property type="component" value="Chromosome"/>
</dbReference>
<dbReference type="RefSeq" id="WP_149459716.1">
    <property type="nucleotide sequence ID" value="NZ_CP073809.1"/>
</dbReference>
<dbReference type="Pfam" id="PF02517">
    <property type="entry name" value="Rce1-like"/>
    <property type="match status" value="1"/>
</dbReference>
<dbReference type="PANTHER" id="PTHR39430:SF1">
    <property type="entry name" value="PROTEASE"/>
    <property type="match status" value="1"/>
</dbReference>
<keyword evidence="1" id="KW-1133">Transmembrane helix</keyword>
<feature type="transmembrane region" description="Helical" evidence="1">
    <location>
        <begin position="197"/>
        <end position="216"/>
    </location>
</feature>